<dbReference type="Pfam" id="PF07690">
    <property type="entry name" value="MFS_1"/>
    <property type="match status" value="1"/>
</dbReference>
<feature type="transmembrane region" description="Helical" evidence="5">
    <location>
        <begin position="165"/>
        <end position="186"/>
    </location>
</feature>
<feature type="transmembrane region" description="Helical" evidence="5">
    <location>
        <begin position="468"/>
        <end position="490"/>
    </location>
</feature>
<dbReference type="NCBIfam" id="TIGR00880">
    <property type="entry name" value="2_A_01_02"/>
    <property type="match status" value="1"/>
</dbReference>
<dbReference type="SUPFAM" id="SSF103473">
    <property type="entry name" value="MFS general substrate transporter"/>
    <property type="match status" value="1"/>
</dbReference>
<keyword evidence="3 5" id="KW-1133">Transmembrane helix</keyword>
<feature type="transmembrane region" description="Helical" evidence="5">
    <location>
        <begin position="225"/>
        <end position="249"/>
    </location>
</feature>
<feature type="transmembrane region" description="Helical" evidence="5">
    <location>
        <begin position="130"/>
        <end position="153"/>
    </location>
</feature>
<feature type="domain" description="Major facilitator superfamily (MFS) profile" evidence="6">
    <location>
        <begin position="99"/>
        <end position="536"/>
    </location>
</feature>
<dbReference type="GO" id="GO:0015244">
    <property type="term" value="F:fluconazole transmembrane transporter activity"/>
    <property type="evidence" value="ECO:0007669"/>
    <property type="project" value="TreeGrafter"/>
</dbReference>
<dbReference type="EMBL" id="CAEFZW010000002">
    <property type="protein sequence ID" value="CAB4252849.1"/>
    <property type="molecule type" value="Genomic_DNA"/>
</dbReference>
<feature type="transmembrane region" description="Helical" evidence="5">
    <location>
        <begin position="333"/>
        <end position="352"/>
    </location>
</feature>
<organism evidence="7 8">
    <name type="scientific">Maudiozyma barnettii</name>
    <dbReference type="NCBI Taxonomy" id="61262"/>
    <lineage>
        <taxon>Eukaryota</taxon>
        <taxon>Fungi</taxon>
        <taxon>Dikarya</taxon>
        <taxon>Ascomycota</taxon>
        <taxon>Saccharomycotina</taxon>
        <taxon>Saccharomycetes</taxon>
        <taxon>Saccharomycetales</taxon>
        <taxon>Saccharomycetaceae</taxon>
        <taxon>Maudiozyma</taxon>
    </lineage>
</organism>
<evidence type="ECO:0000313" key="8">
    <source>
        <dbReference type="Proteomes" id="UP000644660"/>
    </source>
</evidence>
<dbReference type="RefSeq" id="XP_041404887.1">
    <property type="nucleotide sequence ID" value="XM_041548953.1"/>
</dbReference>
<feature type="transmembrane region" description="Helical" evidence="5">
    <location>
        <begin position="192"/>
        <end position="213"/>
    </location>
</feature>
<feature type="transmembrane region" description="Helical" evidence="5">
    <location>
        <begin position="510"/>
        <end position="529"/>
    </location>
</feature>
<dbReference type="GO" id="GO:0042910">
    <property type="term" value="F:xenobiotic transmembrane transporter activity"/>
    <property type="evidence" value="ECO:0007669"/>
    <property type="project" value="InterPro"/>
</dbReference>
<dbReference type="InterPro" id="IPR020846">
    <property type="entry name" value="MFS_dom"/>
</dbReference>
<feature type="transmembrane region" description="Helical" evidence="5">
    <location>
        <begin position="411"/>
        <end position="430"/>
    </location>
</feature>
<dbReference type="AlphaFoldDB" id="A0A8H2ZI89"/>
<dbReference type="GO" id="GO:0005886">
    <property type="term" value="C:plasma membrane"/>
    <property type="evidence" value="ECO:0007669"/>
    <property type="project" value="UniProtKB-ARBA"/>
</dbReference>
<feature type="transmembrane region" description="Helical" evidence="5">
    <location>
        <begin position="97"/>
        <end position="118"/>
    </location>
</feature>
<evidence type="ECO:0000256" key="3">
    <source>
        <dbReference type="ARBA" id="ARBA00022989"/>
    </source>
</evidence>
<dbReference type="PANTHER" id="PTHR23502:SF23">
    <property type="entry name" value="FLUCONAZOLE RESISTANCE PROTEIN 1"/>
    <property type="match status" value="1"/>
</dbReference>
<keyword evidence="2 5" id="KW-0812">Transmembrane</keyword>
<keyword evidence="4 5" id="KW-0472">Membrane</keyword>
<dbReference type="GeneID" id="64855990"/>
<sequence>MSLKYFKNTTFVDVLELLKLVNIPELHNIPKENDNLGSNTTDNESFDSAERDNVNISIDKVDTNLTEKNEKFDPFLVTWRGPNDPEFPMNWSSTRKILTMVQIMLLTCVNYMGSSIYTPGENGIRNEFNVGHVTATLNLSLYILGYGIGPLIFSPLSELSRIGRLPIYFITFLLFFVFNIGISTVHSIGGMIVMRFITGILCSPPLATGGASIGDIIAPEDMSVYIGIWSVGTMVAPIIGPLLGASMVVAKGWRWIFWLLVFLSAFTLIFIFFFFQETSHKTILSRRARRIRKQTGDDRFYSIHDKEDEQMEINTIIKNTLVRPFKMIAREPIILAFDLYSGIAYGAFYLFFESFPIVFINVYHFTLIELGLSYLGFCVGCFMAFMILGIFQMKYLKKKFENKSFVPEDLLVILLFVFWAFPASLFLFGWAASTHWIVPIIAQVLFVICCWNLFQVTFAYLAISFPKYVASVFAGNGLFRAGFACSFPLFGRAMYDNLAIDGYPVGWGSTIVGFIALALSVVPFVLYKYGHILRAKSKFT</sequence>
<gene>
    <name evidence="7" type="ORF">KABA2_02S05918</name>
</gene>
<dbReference type="InterPro" id="IPR036259">
    <property type="entry name" value="MFS_trans_sf"/>
</dbReference>
<feature type="transmembrane region" description="Helical" evidence="5">
    <location>
        <begin position="372"/>
        <end position="391"/>
    </location>
</feature>
<dbReference type="GO" id="GO:1990961">
    <property type="term" value="P:xenobiotic detoxification by transmembrane export across the plasma membrane"/>
    <property type="evidence" value="ECO:0007669"/>
    <property type="project" value="TreeGrafter"/>
</dbReference>
<evidence type="ECO:0000256" key="2">
    <source>
        <dbReference type="ARBA" id="ARBA00022692"/>
    </source>
</evidence>
<proteinExistence type="predicted"/>
<reference evidence="7 8" key="1">
    <citation type="submission" date="2020-05" db="EMBL/GenBank/DDBJ databases">
        <authorList>
            <person name="Casaregola S."/>
            <person name="Devillers H."/>
            <person name="Grondin C."/>
        </authorList>
    </citation>
    <scope>NUCLEOTIDE SEQUENCE [LARGE SCALE GENOMIC DNA]</scope>
    <source>
        <strain evidence="7 8">CLIB 1767</strain>
    </source>
</reference>
<dbReference type="CDD" id="cd17323">
    <property type="entry name" value="MFS_Tpo1_MDR_like"/>
    <property type="match status" value="1"/>
</dbReference>
<dbReference type="Gene3D" id="1.20.1250.20">
    <property type="entry name" value="MFS general substrate transporter like domains"/>
    <property type="match status" value="1"/>
</dbReference>
<dbReference type="PROSITE" id="PS50850">
    <property type="entry name" value="MFS"/>
    <property type="match status" value="1"/>
</dbReference>
<comment type="subcellular location">
    <subcellularLocation>
        <location evidence="1">Membrane</location>
        <topology evidence="1">Multi-pass membrane protein</topology>
    </subcellularLocation>
</comment>
<keyword evidence="8" id="KW-1185">Reference proteome</keyword>
<dbReference type="FunFam" id="1.20.1250.20:FF:000011">
    <property type="entry name" value="MFS multidrug transporter, putative"/>
    <property type="match status" value="1"/>
</dbReference>
<evidence type="ECO:0000259" key="6">
    <source>
        <dbReference type="PROSITE" id="PS50850"/>
    </source>
</evidence>
<dbReference type="Proteomes" id="UP000644660">
    <property type="component" value="Unassembled WGS sequence"/>
</dbReference>
<feature type="transmembrane region" description="Helical" evidence="5">
    <location>
        <begin position="255"/>
        <end position="275"/>
    </location>
</feature>
<evidence type="ECO:0000256" key="5">
    <source>
        <dbReference type="SAM" id="Phobius"/>
    </source>
</evidence>
<evidence type="ECO:0000256" key="1">
    <source>
        <dbReference type="ARBA" id="ARBA00004141"/>
    </source>
</evidence>
<evidence type="ECO:0000313" key="7">
    <source>
        <dbReference type="EMBL" id="CAB4252849.1"/>
    </source>
</evidence>
<dbReference type="InterPro" id="IPR011701">
    <property type="entry name" value="MFS"/>
</dbReference>
<evidence type="ECO:0000256" key="4">
    <source>
        <dbReference type="ARBA" id="ARBA00023136"/>
    </source>
</evidence>
<name>A0A8H2ZI89_9SACH</name>
<comment type="caution">
    <text evidence="7">The sequence shown here is derived from an EMBL/GenBank/DDBJ whole genome shotgun (WGS) entry which is preliminary data.</text>
</comment>
<protein>
    <submittedName>
        <fullName evidence="7">Similar to Saccharomyces cerevisiae YBR008C FLR1 Plasma membrane multidrug transporter of the major facilitator superfamily</fullName>
    </submittedName>
</protein>
<feature type="transmembrane region" description="Helical" evidence="5">
    <location>
        <begin position="436"/>
        <end position="461"/>
    </location>
</feature>
<accession>A0A8H2ZI89</accession>
<dbReference type="PANTHER" id="PTHR23502">
    <property type="entry name" value="MAJOR FACILITATOR SUPERFAMILY"/>
    <property type="match status" value="1"/>
</dbReference>
<dbReference type="InterPro" id="IPR001958">
    <property type="entry name" value="Tet-R_TetA/multi-R_MdtG-like"/>
</dbReference>